<dbReference type="RefSeq" id="YP_010670364.1">
    <property type="nucleotide sequence ID" value="NC_070964.1"/>
</dbReference>
<reference evidence="4" key="1">
    <citation type="submission" date="2020-10" db="EMBL/GenBank/DDBJ databases">
        <title>The Isolation and Genome Sequence of a Novel Cyanophage S-H38 from the Yellow Sea, China.</title>
        <authorList>
            <person name="Jiang T."/>
        </authorList>
    </citation>
    <scope>NUCLEOTIDE SEQUENCE</scope>
</reference>
<dbReference type="InterPro" id="IPR002421">
    <property type="entry name" value="5-3_exonuclease"/>
</dbReference>
<dbReference type="SUPFAM" id="SSF88723">
    <property type="entry name" value="PIN domain-like"/>
    <property type="match status" value="1"/>
</dbReference>
<dbReference type="GO" id="GO:0003677">
    <property type="term" value="F:DNA binding"/>
    <property type="evidence" value="ECO:0007669"/>
    <property type="project" value="InterPro"/>
</dbReference>
<evidence type="ECO:0000259" key="3">
    <source>
        <dbReference type="SMART" id="SM00475"/>
    </source>
</evidence>
<dbReference type="PANTHER" id="PTHR42646">
    <property type="entry name" value="FLAP ENDONUCLEASE XNI"/>
    <property type="match status" value="1"/>
</dbReference>
<accession>A0A873WCX1</accession>
<dbReference type="EMBL" id="MW117965">
    <property type="protein sequence ID" value="QPB07873.1"/>
    <property type="molecule type" value="Genomic_DNA"/>
</dbReference>
<dbReference type="PANTHER" id="PTHR42646:SF2">
    <property type="entry name" value="5'-3' EXONUCLEASE FAMILY PROTEIN"/>
    <property type="match status" value="1"/>
</dbReference>
<dbReference type="Gene3D" id="1.10.150.20">
    <property type="entry name" value="5' to 3' exonuclease, C-terminal subdomain"/>
    <property type="match status" value="1"/>
</dbReference>
<dbReference type="Proteomes" id="UP000663144">
    <property type="component" value="Segment"/>
</dbReference>
<dbReference type="GO" id="GO:0033567">
    <property type="term" value="P:DNA replication, Okazaki fragment processing"/>
    <property type="evidence" value="ECO:0007669"/>
    <property type="project" value="InterPro"/>
</dbReference>
<feature type="domain" description="5'-3' exonuclease" evidence="3">
    <location>
        <begin position="18"/>
        <end position="237"/>
    </location>
</feature>
<evidence type="ECO:0000256" key="1">
    <source>
        <dbReference type="ARBA" id="ARBA00022722"/>
    </source>
</evidence>
<name>A0A873WCX1_9CAUD</name>
<evidence type="ECO:0000256" key="2">
    <source>
        <dbReference type="ARBA" id="ARBA00022801"/>
    </source>
</evidence>
<sequence length="297" mass="35253">MKTTEPMILVDMNQVMISNLMVQTKLSDGIDKDLVRHMVLNSLRFYRSKFSEEYGELVLCYDSKRYWRREFFPYYKCNRKKDRKQSNLNWHQIFEVLNEIRDEIRENLPYKVMEVDGAEADDIISILTKHQAYTNIRLQKDMQPAVKVLILSGDKDFIQLHKYPWLTQYNPVMKKYLNGVDPKKYIQEHVLKGDKSDSIPNFLSPDDTFFSGKRQKPLGKKAIERLVNLSPDQFCTDEQMQQYNRNRTLIDFEYIPVEVENKIIESYDSLTVPSRSKIYNYLVSNNLVNLLEKIGDF</sequence>
<dbReference type="KEGG" id="vg:77946569"/>
<organism evidence="4 5">
    <name type="scientific">Synechococcus phage S-H38</name>
    <dbReference type="NCBI Taxonomy" id="2783673"/>
    <lineage>
        <taxon>Viruses</taxon>
        <taxon>Duplodnaviria</taxon>
        <taxon>Heunggongvirae</taxon>
        <taxon>Uroviricota</taxon>
        <taxon>Caudoviricetes</taxon>
        <taxon>Pantevenvirales</taxon>
        <taxon>Kyanoviridae</taxon>
        <taxon>Yellowseavirus</taxon>
        <taxon>Yellowseavirus thirtyeight</taxon>
    </lineage>
</organism>
<dbReference type="InterPro" id="IPR020046">
    <property type="entry name" value="5-3_exonucl_a-hlix_arch_N"/>
</dbReference>
<dbReference type="InterPro" id="IPR029060">
    <property type="entry name" value="PIN-like_dom_sf"/>
</dbReference>
<evidence type="ECO:0000313" key="5">
    <source>
        <dbReference type="Proteomes" id="UP000663144"/>
    </source>
</evidence>
<dbReference type="GO" id="GO:0008409">
    <property type="term" value="F:5'-3' exonuclease activity"/>
    <property type="evidence" value="ECO:0007669"/>
    <property type="project" value="InterPro"/>
</dbReference>
<evidence type="ECO:0000313" key="4">
    <source>
        <dbReference type="EMBL" id="QPB07873.1"/>
    </source>
</evidence>
<dbReference type="SMART" id="SM00475">
    <property type="entry name" value="53EXOc"/>
    <property type="match status" value="1"/>
</dbReference>
<dbReference type="InterPro" id="IPR036276">
    <property type="entry name" value="T4_RNaseH_C"/>
</dbReference>
<dbReference type="Gene3D" id="3.40.50.1010">
    <property type="entry name" value="5'-nuclease"/>
    <property type="match status" value="1"/>
</dbReference>
<protein>
    <submittedName>
        <fullName evidence="4">RNase H</fullName>
    </submittedName>
</protein>
<dbReference type="InterPro" id="IPR036279">
    <property type="entry name" value="5-3_exonuclease_C_sf"/>
</dbReference>
<keyword evidence="2" id="KW-0378">Hydrolase</keyword>
<dbReference type="SUPFAM" id="SSF47807">
    <property type="entry name" value="5' to 3' exonuclease, C-terminal subdomain"/>
    <property type="match status" value="1"/>
</dbReference>
<dbReference type="CDD" id="cd09860">
    <property type="entry name" value="PIN_T4-like"/>
    <property type="match status" value="1"/>
</dbReference>
<dbReference type="GeneID" id="77946569"/>
<proteinExistence type="predicted"/>
<dbReference type="Pfam" id="PF09293">
    <property type="entry name" value="RNaseH_C"/>
    <property type="match status" value="1"/>
</dbReference>
<keyword evidence="1" id="KW-0540">Nuclease</keyword>
<keyword evidence="5" id="KW-1185">Reference proteome</keyword>
<dbReference type="InterPro" id="IPR038969">
    <property type="entry name" value="FEN"/>
</dbReference>
<dbReference type="Pfam" id="PF02739">
    <property type="entry name" value="5_3_exonuc_N"/>
    <property type="match status" value="1"/>
</dbReference>
<dbReference type="GO" id="GO:0017108">
    <property type="term" value="F:5'-flap endonuclease activity"/>
    <property type="evidence" value="ECO:0007669"/>
    <property type="project" value="InterPro"/>
</dbReference>